<dbReference type="Pfam" id="PF12894">
    <property type="entry name" value="ANAPC4_WD40"/>
    <property type="match status" value="1"/>
</dbReference>
<feature type="domain" description="Anaphase-promoting complex subunit 4 long" evidence="9">
    <location>
        <begin position="292"/>
        <end position="522"/>
    </location>
</feature>
<evidence type="ECO:0000256" key="5">
    <source>
        <dbReference type="ARBA" id="ARBA00023306"/>
    </source>
</evidence>
<evidence type="ECO:0000256" key="6">
    <source>
        <dbReference type="SAM" id="Coils"/>
    </source>
</evidence>
<keyword evidence="2" id="KW-0132">Cell division</keyword>
<accession>A0A5C3QK63</accession>
<evidence type="ECO:0000313" key="10">
    <source>
        <dbReference type="EMBL" id="TFK98753.1"/>
    </source>
</evidence>
<evidence type="ECO:0000256" key="1">
    <source>
        <dbReference type="ARBA" id="ARBA00016067"/>
    </source>
</evidence>
<dbReference type="Pfam" id="PF12896">
    <property type="entry name" value="ANAPC4"/>
    <property type="match status" value="1"/>
</dbReference>
<feature type="compositionally biased region" description="Pro residues" evidence="7">
    <location>
        <begin position="726"/>
        <end position="747"/>
    </location>
</feature>
<dbReference type="EMBL" id="ML178837">
    <property type="protein sequence ID" value="TFK98753.1"/>
    <property type="molecule type" value="Genomic_DNA"/>
</dbReference>
<evidence type="ECO:0000313" key="11">
    <source>
        <dbReference type="Proteomes" id="UP000305067"/>
    </source>
</evidence>
<dbReference type="GO" id="GO:0031145">
    <property type="term" value="P:anaphase-promoting complex-dependent catabolic process"/>
    <property type="evidence" value="ECO:0007669"/>
    <property type="project" value="InterPro"/>
</dbReference>
<dbReference type="InterPro" id="IPR024977">
    <property type="entry name" value="Apc4-like_WD40_dom"/>
</dbReference>
<feature type="region of interest" description="Disordered" evidence="7">
    <location>
        <begin position="897"/>
        <end position="924"/>
    </location>
</feature>
<dbReference type="InterPro" id="IPR024789">
    <property type="entry name" value="APC4"/>
</dbReference>
<keyword evidence="3" id="KW-0498">Mitosis</keyword>
<reference evidence="10 11" key="1">
    <citation type="journal article" date="2019" name="Nat. Ecol. Evol.">
        <title>Megaphylogeny resolves global patterns of mushroom evolution.</title>
        <authorList>
            <person name="Varga T."/>
            <person name="Krizsan K."/>
            <person name="Foldi C."/>
            <person name="Dima B."/>
            <person name="Sanchez-Garcia M."/>
            <person name="Sanchez-Ramirez S."/>
            <person name="Szollosi G.J."/>
            <person name="Szarkandi J.G."/>
            <person name="Papp V."/>
            <person name="Albert L."/>
            <person name="Andreopoulos W."/>
            <person name="Angelini C."/>
            <person name="Antonin V."/>
            <person name="Barry K.W."/>
            <person name="Bougher N.L."/>
            <person name="Buchanan P."/>
            <person name="Buyck B."/>
            <person name="Bense V."/>
            <person name="Catcheside P."/>
            <person name="Chovatia M."/>
            <person name="Cooper J."/>
            <person name="Damon W."/>
            <person name="Desjardin D."/>
            <person name="Finy P."/>
            <person name="Geml J."/>
            <person name="Haridas S."/>
            <person name="Hughes K."/>
            <person name="Justo A."/>
            <person name="Karasinski D."/>
            <person name="Kautmanova I."/>
            <person name="Kiss B."/>
            <person name="Kocsube S."/>
            <person name="Kotiranta H."/>
            <person name="LaButti K.M."/>
            <person name="Lechner B.E."/>
            <person name="Liimatainen K."/>
            <person name="Lipzen A."/>
            <person name="Lukacs Z."/>
            <person name="Mihaltcheva S."/>
            <person name="Morgado L.N."/>
            <person name="Niskanen T."/>
            <person name="Noordeloos M.E."/>
            <person name="Ohm R.A."/>
            <person name="Ortiz-Santana B."/>
            <person name="Ovrebo C."/>
            <person name="Racz N."/>
            <person name="Riley R."/>
            <person name="Savchenko A."/>
            <person name="Shiryaev A."/>
            <person name="Soop K."/>
            <person name="Spirin V."/>
            <person name="Szebenyi C."/>
            <person name="Tomsovsky M."/>
            <person name="Tulloss R.E."/>
            <person name="Uehling J."/>
            <person name="Grigoriev I.V."/>
            <person name="Vagvolgyi C."/>
            <person name="Papp T."/>
            <person name="Martin F.M."/>
            <person name="Miettinen O."/>
            <person name="Hibbett D.S."/>
            <person name="Nagy L.G."/>
        </authorList>
    </citation>
    <scope>NUCLEOTIDE SEQUENCE [LARGE SCALE GENOMIC DNA]</scope>
    <source>
        <strain evidence="10 11">CBS 309.79</strain>
    </source>
</reference>
<evidence type="ECO:0000256" key="4">
    <source>
        <dbReference type="ARBA" id="ARBA00022786"/>
    </source>
</evidence>
<name>A0A5C3QK63_9AGAR</name>
<feature type="region of interest" description="Disordered" evidence="7">
    <location>
        <begin position="721"/>
        <end position="750"/>
    </location>
</feature>
<keyword evidence="6" id="KW-0175">Coiled coil</keyword>
<dbReference type="STRING" id="1884261.A0A5C3QK63"/>
<dbReference type="GO" id="GO:0070979">
    <property type="term" value="P:protein K11-linked ubiquitination"/>
    <property type="evidence" value="ECO:0007669"/>
    <property type="project" value="TreeGrafter"/>
</dbReference>
<evidence type="ECO:0000256" key="2">
    <source>
        <dbReference type="ARBA" id="ARBA00022618"/>
    </source>
</evidence>
<gene>
    <name evidence="10" type="ORF">BDV98DRAFT_552223</name>
</gene>
<dbReference type="GO" id="GO:0051301">
    <property type="term" value="P:cell division"/>
    <property type="evidence" value="ECO:0007669"/>
    <property type="project" value="UniProtKB-KW"/>
</dbReference>
<keyword evidence="11" id="KW-1185">Reference proteome</keyword>
<feature type="region of interest" description="Disordered" evidence="7">
    <location>
        <begin position="368"/>
        <end position="387"/>
    </location>
</feature>
<evidence type="ECO:0000259" key="9">
    <source>
        <dbReference type="Pfam" id="PF12896"/>
    </source>
</evidence>
<protein>
    <recommendedName>
        <fullName evidence="1">Anaphase-promoting complex subunit 4</fullName>
    </recommendedName>
</protein>
<evidence type="ECO:0000256" key="3">
    <source>
        <dbReference type="ARBA" id="ARBA00022776"/>
    </source>
</evidence>
<feature type="coiled-coil region" evidence="6">
    <location>
        <begin position="569"/>
        <end position="596"/>
    </location>
</feature>
<feature type="domain" description="Anaphase-promoting complex subunit 4-like WD40" evidence="8">
    <location>
        <begin position="29"/>
        <end position="110"/>
    </location>
</feature>
<dbReference type="PANTHER" id="PTHR13260">
    <property type="entry name" value="ANAPHASE PROMOTING COMPLEX SUBUNIT 4 APC4"/>
    <property type="match status" value="1"/>
</dbReference>
<dbReference type="SUPFAM" id="SSF69322">
    <property type="entry name" value="Tricorn protease domain 2"/>
    <property type="match status" value="1"/>
</dbReference>
<evidence type="ECO:0000256" key="7">
    <source>
        <dbReference type="SAM" id="MobiDB-lite"/>
    </source>
</evidence>
<keyword evidence="4" id="KW-0833">Ubl conjugation pathway</keyword>
<keyword evidence="5" id="KW-0131">Cell cycle</keyword>
<feature type="region of interest" description="Disordered" evidence="7">
    <location>
        <begin position="654"/>
        <end position="675"/>
    </location>
</feature>
<dbReference type="GO" id="GO:0005680">
    <property type="term" value="C:anaphase-promoting complex"/>
    <property type="evidence" value="ECO:0007669"/>
    <property type="project" value="InterPro"/>
</dbReference>
<organism evidence="10 11">
    <name type="scientific">Pterulicium gracile</name>
    <dbReference type="NCBI Taxonomy" id="1884261"/>
    <lineage>
        <taxon>Eukaryota</taxon>
        <taxon>Fungi</taxon>
        <taxon>Dikarya</taxon>
        <taxon>Basidiomycota</taxon>
        <taxon>Agaricomycotina</taxon>
        <taxon>Agaricomycetes</taxon>
        <taxon>Agaricomycetidae</taxon>
        <taxon>Agaricales</taxon>
        <taxon>Pleurotineae</taxon>
        <taxon>Pterulaceae</taxon>
        <taxon>Pterulicium</taxon>
    </lineage>
</organism>
<dbReference type="GO" id="GO:0034399">
    <property type="term" value="C:nuclear periphery"/>
    <property type="evidence" value="ECO:0007669"/>
    <property type="project" value="TreeGrafter"/>
</dbReference>
<dbReference type="InterPro" id="IPR024790">
    <property type="entry name" value="APC4_long_dom"/>
</dbReference>
<evidence type="ECO:0000259" key="8">
    <source>
        <dbReference type="Pfam" id="PF12894"/>
    </source>
</evidence>
<feature type="compositionally biased region" description="Low complexity" evidence="7">
    <location>
        <begin position="371"/>
        <end position="383"/>
    </location>
</feature>
<dbReference type="Proteomes" id="UP000305067">
    <property type="component" value="Unassembled WGS sequence"/>
</dbReference>
<dbReference type="PANTHER" id="PTHR13260:SF0">
    <property type="entry name" value="ANAPHASE-PROMOTING COMPLEX SUBUNIT 4"/>
    <property type="match status" value="1"/>
</dbReference>
<sequence length="924" mass="100427">MQSNSANSFYPLSNQRLPVPYRILPTSCSPDKDLVVLISRLGGKDRLSLWKVQGGRSWEVDVSTMKEGGEGEEVVGLCWSPSGNSITVAHHPPRVSLHNVQDGKLQREIHLDLPPPPPNSEPVKIRDLWWFAQGKPADTAQIPDIFKRNGIIPGSVHSILRMLPLLDAIQEDTQTTQTPLFSHTPAPKSTPTSSLPGYITTWPSLPPNPLLASIIPSPGKLPDEPEEIDDTNLNSLLIICDSTGTLHFYLEGSYPLGSVRLGGGMIESLEKTPMKPVLYAFESSALRPTAITFPALQTRKVRDVAQLTSTAKELCAYTVKCVDAMRRAWVGAGEARGKGMGKTGAGERDGVSGMGGRWVESMRGVLRKHGGTSTSASHSSHSTNLNVDADPNPVLELTILLLTGRPSEGLHDFLGSAESVTERGIVKWETTVIESLVRIRDIAEKLLAPACQRLHLVLEEMSGLAQINQYALFSLKDQRDEIANIAQMLVRAITICAWLASACRKEMLRFTQFMLWLKFEITSNLASEPPTPPTSPRHDILEVNEYLVKGLVGSNVDKFFEGPIPTFSLSDLGIANANAERTLDKAIEEAMRVVRDRGAMEWQMSAHFTDLSRLDRNIHALIDQIGSSLGDVVRGTVGAAAHTAEVVRPHGLVGGPSHPGSAVGGAPATDLSTDSNAAPLKFSERVVRAENETTTFTQYLAVVAPSRESVVCFLRIRFQSNEEHPVNPPPPGEASEPTLPPEPPTTNPDPIITTNTNDSVEIAELGVVLVDFHHPPLPEASVKILTTEFFDDERVVLVYQVQSDAFIGMVPYHDLQYQDIASSVDLAAIRTREQLVYMCTNGDIDAEGLQFRAESMAIKRCRALATGDDGVGGLAVNGKAGRTVACVLDGRGTVLETMDMESDPDGGDESVYMDDSINQSLQEE</sequence>
<dbReference type="OrthoDB" id="10259843at2759"/>
<feature type="compositionally biased region" description="Acidic residues" evidence="7">
    <location>
        <begin position="898"/>
        <end position="912"/>
    </location>
</feature>
<proteinExistence type="predicted"/>
<dbReference type="AlphaFoldDB" id="A0A5C3QK63"/>